<protein>
    <recommendedName>
        <fullName evidence="2">histidine kinase</fullName>
        <ecNumber evidence="2">2.7.13.3</ecNumber>
    </recommendedName>
</protein>
<keyword evidence="4" id="KW-0808">Transferase</keyword>
<dbReference type="Gene3D" id="1.10.287.130">
    <property type="match status" value="1"/>
</dbReference>
<dbReference type="CDD" id="cd16922">
    <property type="entry name" value="HATPase_EvgS-ArcB-TorS-like"/>
    <property type="match status" value="1"/>
</dbReference>
<dbReference type="CDD" id="cd00082">
    <property type="entry name" value="HisKA"/>
    <property type="match status" value="1"/>
</dbReference>
<dbReference type="InterPro" id="IPR003594">
    <property type="entry name" value="HATPase_dom"/>
</dbReference>
<feature type="domain" description="Histidine kinase" evidence="7">
    <location>
        <begin position="281"/>
        <end position="503"/>
    </location>
</feature>
<feature type="coiled-coil region" evidence="6">
    <location>
        <begin position="43"/>
        <end position="87"/>
    </location>
</feature>
<keyword evidence="9" id="KW-1185">Reference proteome</keyword>
<sequence length="503" mass="54079">MIDCDCVFERPDLPGLRDDEVFEHLERCGTCPKVQAGPGRILLARLQDSARSLRRAANRARQAERELAELRIDVDRSEQRIANLERVQKVGTREVLQKNALLAMISSITIAANEAQTEADVYRICMHKVCSASGWSLARLTPAGGGTSRWHVADRLAAEFTGLLGDGEPTALGLEALRGGKPVWAPDLRARLDTPWIERAAALGLRGGAALPVVVGGHAIAVVEFFGTAGEGTATALMLAMATIGAEIGRVLARLRADEAVAHARDAAEGASRAKSAFLASMSHELRTPLNAILGYADLVHEILDEEDATDVRGDIVRMRQAGEHLLGLINNILDLSKVEAGRMPVIPERFDLGALVRDTAELLKPLMDRRNNVARLDLAGDLADVETDPTLVRQILFNLISNASKFTDAGTISIAAARQTDPSGEPWFHLSVADTGIGMTEAQCDQLFEPYRQVDPRLARRAGGTGLGLCLCRGLCTLLGGTIAAYSAPGRGSCFTVRLPLR</sequence>
<dbReference type="InterPro" id="IPR004358">
    <property type="entry name" value="Sig_transdc_His_kin-like_C"/>
</dbReference>
<keyword evidence="6" id="KW-0175">Coiled coil</keyword>
<evidence type="ECO:0000256" key="5">
    <source>
        <dbReference type="ARBA" id="ARBA00022777"/>
    </source>
</evidence>
<evidence type="ECO:0000256" key="4">
    <source>
        <dbReference type="ARBA" id="ARBA00022679"/>
    </source>
</evidence>
<dbReference type="InterPro" id="IPR003661">
    <property type="entry name" value="HisK_dim/P_dom"/>
</dbReference>
<keyword evidence="8" id="KW-0067">ATP-binding</keyword>
<dbReference type="SMART" id="SM00387">
    <property type="entry name" value="HATPase_c"/>
    <property type="match status" value="1"/>
</dbReference>
<gene>
    <name evidence="8" type="ORF">POL25_40425</name>
</gene>
<name>A0ABT5EBI8_9BACT</name>
<comment type="catalytic activity">
    <reaction evidence="1">
        <text>ATP + protein L-histidine = ADP + protein N-phospho-L-histidine.</text>
        <dbReference type="EC" id="2.7.13.3"/>
    </reaction>
</comment>
<dbReference type="SUPFAM" id="SSF55874">
    <property type="entry name" value="ATPase domain of HSP90 chaperone/DNA topoisomerase II/histidine kinase"/>
    <property type="match status" value="1"/>
</dbReference>
<evidence type="ECO:0000256" key="6">
    <source>
        <dbReference type="SAM" id="Coils"/>
    </source>
</evidence>
<dbReference type="Gene3D" id="3.30.450.40">
    <property type="match status" value="1"/>
</dbReference>
<dbReference type="InterPro" id="IPR005467">
    <property type="entry name" value="His_kinase_dom"/>
</dbReference>
<accession>A0ABT5EBI8</accession>
<reference evidence="8 9" key="1">
    <citation type="submission" date="2022-11" db="EMBL/GenBank/DDBJ databases">
        <title>Minimal conservation of predation-associated metabolite biosynthetic gene clusters underscores biosynthetic potential of Myxococcota including descriptions for ten novel species: Archangium lansinium sp. nov., Myxococcus landrumus sp. nov., Nannocystis bai.</title>
        <authorList>
            <person name="Ahearne A."/>
            <person name="Stevens C."/>
            <person name="Dowd S."/>
        </authorList>
    </citation>
    <scope>NUCLEOTIDE SEQUENCE [LARGE SCALE GENOMIC DNA]</scope>
    <source>
        <strain evidence="8 9">BB15-2</strain>
    </source>
</reference>
<dbReference type="Gene3D" id="3.30.565.10">
    <property type="entry name" value="Histidine kinase-like ATPase, C-terminal domain"/>
    <property type="match status" value="1"/>
</dbReference>
<proteinExistence type="predicted"/>
<dbReference type="PANTHER" id="PTHR43047">
    <property type="entry name" value="TWO-COMPONENT HISTIDINE PROTEIN KINASE"/>
    <property type="match status" value="1"/>
</dbReference>
<dbReference type="Pfam" id="PF02518">
    <property type="entry name" value="HATPase_c"/>
    <property type="match status" value="1"/>
</dbReference>
<evidence type="ECO:0000256" key="3">
    <source>
        <dbReference type="ARBA" id="ARBA00022553"/>
    </source>
</evidence>
<evidence type="ECO:0000259" key="7">
    <source>
        <dbReference type="PROSITE" id="PS50109"/>
    </source>
</evidence>
<dbReference type="RefSeq" id="WP_272091762.1">
    <property type="nucleotide sequence ID" value="NZ_JAQNDL010000005.1"/>
</dbReference>
<keyword evidence="8" id="KW-0547">Nucleotide-binding</keyword>
<keyword evidence="5" id="KW-0418">Kinase</keyword>
<evidence type="ECO:0000256" key="1">
    <source>
        <dbReference type="ARBA" id="ARBA00000085"/>
    </source>
</evidence>
<dbReference type="SUPFAM" id="SSF47384">
    <property type="entry name" value="Homodimeric domain of signal transducing histidine kinase"/>
    <property type="match status" value="1"/>
</dbReference>
<dbReference type="EC" id="2.7.13.3" evidence="2"/>
<evidence type="ECO:0000256" key="2">
    <source>
        <dbReference type="ARBA" id="ARBA00012438"/>
    </source>
</evidence>
<dbReference type="Pfam" id="PF00512">
    <property type="entry name" value="HisKA"/>
    <property type="match status" value="1"/>
</dbReference>
<dbReference type="EMBL" id="JAQNDL010000005">
    <property type="protein sequence ID" value="MDC0723222.1"/>
    <property type="molecule type" value="Genomic_DNA"/>
</dbReference>
<evidence type="ECO:0000313" key="9">
    <source>
        <dbReference type="Proteomes" id="UP001221686"/>
    </source>
</evidence>
<dbReference type="InterPro" id="IPR036097">
    <property type="entry name" value="HisK_dim/P_sf"/>
</dbReference>
<dbReference type="SMART" id="SM00388">
    <property type="entry name" value="HisKA"/>
    <property type="match status" value="1"/>
</dbReference>
<dbReference type="PANTHER" id="PTHR43047:SF72">
    <property type="entry name" value="OSMOSENSING HISTIDINE PROTEIN KINASE SLN1"/>
    <property type="match status" value="1"/>
</dbReference>
<dbReference type="InterPro" id="IPR029016">
    <property type="entry name" value="GAF-like_dom_sf"/>
</dbReference>
<dbReference type="PROSITE" id="PS50109">
    <property type="entry name" value="HIS_KIN"/>
    <property type="match status" value="1"/>
</dbReference>
<comment type="caution">
    <text evidence="8">The sequence shown here is derived from an EMBL/GenBank/DDBJ whole genome shotgun (WGS) entry which is preliminary data.</text>
</comment>
<dbReference type="InterPro" id="IPR036890">
    <property type="entry name" value="HATPase_C_sf"/>
</dbReference>
<organism evidence="8 9">
    <name type="scientific">Nannocystis bainbridge</name>
    <dbReference type="NCBI Taxonomy" id="2995303"/>
    <lineage>
        <taxon>Bacteria</taxon>
        <taxon>Pseudomonadati</taxon>
        <taxon>Myxococcota</taxon>
        <taxon>Polyangia</taxon>
        <taxon>Nannocystales</taxon>
        <taxon>Nannocystaceae</taxon>
        <taxon>Nannocystis</taxon>
    </lineage>
</organism>
<dbReference type="PRINTS" id="PR00344">
    <property type="entry name" value="BCTRLSENSOR"/>
</dbReference>
<dbReference type="Proteomes" id="UP001221686">
    <property type="component" value="Unassembled WGS sequence"/>
</dbReference>
<evidence type="ECO:0000313" key="8">
    <source>
        <dbReference type="EMBL" id="MDC0723222.1"/>
    </source>
</evidence>
<keyword evidence="3" id="KW-0597">Phosphoprotein</keyword>
<dbReference type="GO" id="GO:0005524">
    <property type="term" value="F:ATP binding"/>
    <property type="evidence" value="ECO:0007669"/>
    <property type="project" value="UniProtKB-KW"/>
</dbReference>